<feature type="compositionally biased region" description="Low complexity" evidence="1">
    <location>
        <begin position="164"/>
        <end position="180"/>
    </location>
</feature>
<protein>
    <submittedName>
        <fullName evidence="2">Uncharacterized protein</fullName>
    </submittedName>
</protein>
<evidence type="ECO:0000256" key="1">
    <source>
        <dbReference type="SAM" id="MobiDB-lite"/>
    </source>
</evidence>
<reference evidence="2" key="1">
    <citation type="submission" date="2021-02" db="EMBL/GenBank/DDBJ databases">
        <authorList>
            <person name="Dougan E. K."/>
            <person name="Rhodes N."/>
            <person name="Thang M."/>
            <person name="Chan C."/>
        </authorList>
    </citation>
    <scope>NUCLEOTIDE SEQUENCE</scope>
</reference>
<sequence length="839" mass="93213">MAWHTWSSGGWGSRGWGGWDGWGWGSGGWDGWGWDSGGWPSNTSGGDHHGQRESQGGGTPETRTTEWTSDYPPEQYVFSSWPVAMAAYPPQPCWRNLRQVIEEDFGCRVKLRVMRHGRQNVTVKGAKAWEAFRFLWQESKKMLPDADWAGVKPPAVKDRDAPVPAGAMPQSAAGAASQGRASDEEPAGGTAGEEDNDVEEEEPDWSPSDDEDTDDDKPASEEAGEQRAKKSRQESPRASGSSAPLKLVEVKQFFDEETLDDDPELDARAAAGVTTDEHAWREQLSKNQLKTYRVSFCTTCMERGFQLRSALAMNVATQWSLLMSGSVRFVIIIFNSNTEDGQKTLTFIQHFYEDLIGWGCLVLATMDGIDGFHSCKCKNAAHKLALSTPWPARAPGQTAGGDRGGTRPHLLVNLDADNVVPCTFLPDVECRAPEGVEPTGFWGFRAQGHDSGVTGRVGCTERCFIMSGGYDESLLPTGYQDIDFSKRIEKMGVFIYFRFAVVDAGHSLPNDADEKVARGQAKVQNVAEQYQGTRWGQMNNRNQARSEEKLSRSIWWRNCPEDKPPSEAEAQDVMAQIGFGRRPNMILARWQQAGREEPPVVVPGGTEPPRSLRTQRPPKYNPIRILTFGARNLLHTLPQALSIGRMRGWCKNLLWNMKQKAKNYEEISHNDLETVLRECFGLGRFDRVLCVDARPLGEDLPGKVRGTNANDHVGTFPLTMEKLTRSAKFNETLGSLHNWLNENAVLNMHMGNFVIAVYCRNGNHRSVCLGAALHYALVATPDQVMAPPAVTNITEWAGDWARHKCGPCSRCQNAGLSQDDQRALGRSRCRILDVWEGRV</sequence>
<dbReference type="OrthoDB" id="423562at2759"/>
<feature type="compositionally biased region" description="Acidic residues" evidence="1">
    <location>
        <begin position="192"/>
        <end position="215"/>
    </location>
</feature>
<evidence type="ECO:0000313" key="2">
    <source>
        <dbReference type="EMBL" id="CAE7943555.1"/>
    </source>
</evidence>
<feature type="region of interest" description="Disordered" evidence="1">
    <location>
        <begin position="33"/>
        <end position="69"/>
    </location>
</feature>
<proteinExistence type="predicted"/>
<dbReference type="EMBL" id="CAJNJA010099952">
    <property type="protein sequence ID" value="CAE7943555.1"/>
    <property type="molecule type" value="Genomic_DNA"/>
</dbReference>
<feature type="compositionally biased region" description="Basic and acidic residues" evidence="1">
    <location>
        <begin position="216"/>
        <end position="235"/>
    </location>
</feature>
<dbReference type="InterPro" id="IPR029044">
    <property type="entry name" value="Nucleotide-diphossugar_trans"/>
</dbReference>
<dbReference type="AlphaFoldDB" id="A0A813CF89"/>
<feature type="region of interest" description="Disordered" evidence="1">
    <location>
        <begin position="596"/>
        <end position="618"/>
    </location>
</feature>
<feature type="region of interest" description="Disordered" evidence="1">
    <location>
        <begin position="146"/>
        <end position="244"/>
    </location>
</feature>
<evidence type="ECO:0000313" key="3">
    <source>
        <dbReference type="Proteomes" id="UP000601435"/>
    </source>
</evidence>
<accession>A0A813CF89</accession>
<organism evidence="2 3">
    <name type="scientific">Symbiodinium necroappetens</name>
    <dbReference type="NCBI Taxonomy" id="1628268"/>
    <lineage>
        <taxon>Eukaryota</taxon>
        <taxon>Sar</taxon>
        <taxon>Alveolata</taxon>
        <taxon>Dinophyceae</taxon>
        <taxon>Suessiales</taxon>
        <taxon>Symbiodiniaceae</taxon>
        <taxon>Symbiodinium</taxon>
    </lineage>
</organism>
<comment type="caution">
    <text evidence="2">The sequence shown here is derived from an EMBL/GenBank/DDBJ whole genome shotgun (WGS) entry which is preliminary data.</text>
</comment>
<dbReference type="Proteomes" id="UP000601435">
    <property type="component" value="Unassembled WGS sequence"/>
</dbReference>
<dbReference type="SUPFAM" id="SSF53448">
    <property type="entry name" value="Nucleotide-diphospho-sugar transferases"/>
    <property type="match status" value="1"/>
</dbReference>
<keyword evidence="3" id="KW-1185">Reference proteome</keyword>
<gene>
    <name evidence="2" type="ORF">SNEC2469_LOCUS35102</name>
</gene>
<name>A0A813CF89_9DINO</name>